<dbReference type="EMBL" id="CP029186">
    <property type="protein sequence ID" value="AWH84179.1"/>
    <property type="molecule type" value="Genomic_DNA"/>
</dbReference>
<sequence length="122" mass="14527">MLFCNYLLFKKCRHAKFDIFDTNQFNNNLMAERLTPDELKEIYNTNNFDAYPPNVLLYDAKYNFNSLKSAPFFGEETLGLYPKIYEKLAEKGYAPALYELGLLYYNGEWWLEKDYESRPTII</sequence>
<dbReference type="KEGG" id="falb:HYN59_03195"/>
<dbReference type="Gene3D" id="1.25.40.10">
    <property type="entry name" value="Tetratricopeptide repeat domain"/>
    <property type="match status" value="1"/>
</dbReference>
<accession>A0A2S1QV08</accession>
<dbReference type="AlphaFoldDB" id="A0A2S1QV08"/>
<proteinExistence type="predicted"/>
<evidence type="ECO:0000313" key="2">
    <source>
        <dbReference type="Proteomes" id="UP000244929"/>
    </source>
</evidence>
<protein>
    <submittedName>
        <fullName evidence="1">Uncharacterized protein</fullName>
    </submittedName>
</protein>
<organism evidence="1 2">
    <name type="scientific">Flavobacterium album</name>
    <dbReference type="NCBI Taxonomy" id="2175091"/>
    <lineage>
        <taxon>Bacteria</taxon>
        <taxon>Pseudomonadati</taxon>
        <taxon>Bacteroidota</taxon>
        <taxon>Flavobacteriia</taxon>
        <taxon>Flavobacteriales</taxon>
        <taxon>Flavobacteriaceae</taxon>
        <taxon>Flavobacterium</taxon>
    </lineage>
</organism>
<dbReference type="Proteomes" id="UP000244929">
    <property type="component" value="Chromosome"/>
</dbReference>
<name>A0A2S1QV08_9FLAO</name>
<dbReference type="SUPFAM" id="SSF81901">
    <property type="entry name" value="HCP-like"/>
    <property type="match status" value="1"/>
</dbReference>
<gene>
    <name evidence="1" type="ORF">HYN59_03195</name>
</gene>
<keyword evidence="2" id="KW-1185">Reference proteome</keyword>
<reference evidence="1 2" key="1">
    <citation type="submission" date="2018-04" db="EMBL/GenBank/DDBJ databases">
        <title>Genome sequencing of Flavobacterium sp. HYN0059.</title>
        <authorList>
            <person name="Yi H."/>
            <person name="Baek C."/>
        </authorList>
    </citation>
    <scope>NUCLEOTIDE SEQUENCE [LARGE SCALE GENOMIC DNA]</scope>
    <source>
        <strain evidence="1 2">HYN0059</strain>
    </source>
</reference>
<dbReference type="InterPro" id="IPR011990">
    <property type="entry name" value="TPR-like_helical_dom_sf"/>
</dbReference>
<evidence type="ECO:0000313" key="1">
    <source>
        <dbReference type="EMBL" id="AWH84179.1"/>
    </source>
</evidence>